<dbReference type="Proteomes" id="UP000260644">
    <property type="component" value="Unassembled WGS sequence"/>
</dbReference>
<comment type="caution">
    <text evidence="1">The sequence shown here is derived from an EMBL/GenBank/DDBJ whole genome shotgun (WGS) entry which is preliminary data.</text>
</comment>
<sequence length="116" mass="13018">MKYPILTLLVSIIWACNVKNPNKGVNSTPAILEAGETADCVFDTSSYKFTSEKLYSYKSDIKFFWDSTNQEAITVLNDTDSLSLHIGGCNHFGYYVTFSTDSSAYLNNEFLLRKSS</sequence>
<evidence type="ECO:0000313" key="2">
    <source>
        <dbReference type="Proteomes" id="UP000260644"/>
    </source>
</evidence>
<dbReference type="RefSeq" id="WP_116974596.1">
    <property type="nucleotide sequence ID" value="NZ_QPMM01000002.1"/>
</dbReference>
<accession>A0A3E1YDZ8</accession>
<proteinExistence type="predicted"/>
<protein>
    <submittedName>
        <fullName evidence="1">Uncharacterized protein</fullName>
    </submittedName>
</protein>
<reference evidence="1 2" key="1">
    <citation type="submission" date="2018-07" db="EMBL/GenBank/DDBJ databases">
        <title>Chitinophaga K2CV101002-2 sp. nov., isolated from a monsoon evergreen broad-leaved forest soil.</title>
        <authorList>
            <person name="Lv Y."/>
        </authorList>
    </citation>
    <scope>NUCLEOTIDE SEQUENCE [LARGE SCALE GENOMIC DNA]</scope>
    <source>
        <strain evidence="1 2">GDMCC 1.1288</strain>
    </source>
</reference>
<dbReference type="EMBL" id="QPMM01000002">
    <property type="protein sequence ID" value="RFS24731.1"/>
    <property type="molecule type" value="Genomic_DNA"/>
</dbReference>
<evidence type="ECO:0000313" key="1">
    <source>
        <dbReference type="EMBL" id="RFS24731.1"/>
    </source>
</evidence>
<organism evidence="1 2">
    <name type="scientific">Chitinophaga silvatica</name>
    <dbReference type="NCBI Taxonomy" id="2282649"/>
    <lineage>
        <taxon>Bacteria</taxon>
        <taxon>Pseudomonadati</taxon>
        <taxon>Bacteroidota</taxon>
        <taxon>Chitinophagia</taxon>
        <taxon>Chitinophagales</taxon>
        <taxon>Chitinophagaceae</taxon>
        <taxon>Chitinophaga</taxon>
    </lineage>
</organism>
<name>A0A3E1YDZ8_9BACT</name>
<dbReference type="AlphaFoldDB" id="A0A3E1YDZ8"/>
<gene>
    <name evidence="1" type="ORF">DVR12_05910</name>
</gene>
<keyword evidence="2" id="KW-1185">Reference proteome</keyword>
<dbReference type="OrthoDB" id="892749at2"/>